<feature type="transmembrane region" description="Helical" evidence="1">
    <location>
        <begin position="66"/>
        <end position="88"/>
    </location>
</feature>
<dbReference type="OrthoDB" id="770099at2"/>
<keyword evidence="1" id="KW-0812">Transmembrane</keyword>
<dbReference type="AlphaFoldDB" id="A0A4R0MNW2"/>
<evidence type="ECO:0000256" key="1">
    <source>
        <dbReference type="SAM" id="Phobius"/>
    </source>
</evidence>
<dbReference type="Proteomes" id="UP000292884">
    <property type="component" value="Unassembled WGS sequence"/>
</dbReference>
<accession>A0A4R0MNW2</accession>
<gene>
    <name evidence="2" type="ORF">EZ428_17805</name>
</gene>
<evidence type="ECO:0000313" key="2">
    <source>
        <dbReference type="EMBL" id="TCC88498.1"/>
    </source>
</evidence>
<dbReference type="RefSeq" id="WP_131554553.1">
    <property type="nucleotide sequence ID" value="NZ_SJSK01000005.1"/>
</dbReference>
<feature type="transmembrane region" description="Helical" evidence="1">
    <location>
        <begin position="32"/>
        <end position="54"/>
    </location>
</feature>
<protein>
    <submittedName>
        <fullName evidence="2">Uncharacterized protein</fullName>
    </submittedName>
</protein>
<reference evidence="2 3" key="1">
    <citation type="submission" date="2019-02" db="EMBL/GenBank/DDBJ databases">
        <title>Pedobacter sp. RP-1-13 sp. nov., isolated from Arctic soil.</title>
        <authorList>
            <person name="Dahal R.H."/>
        </authorList>
    </citation>
    <scope>NUCLEOTIDE SEQUENCE [LARGE SCALE GENOMIC DNA]</scope>
    <source>
        <strain evidence="2 3">RP-1-13</strain>
    </source>
</reference>
<keyword evidence="1" id="KW-0472">Membrane</keyword>
<organism evidence="2 3">
    <name type="scientific">Pedobacter frigiditerrae</name>
    <dbReference type="NCBI Taxonomy" id="2530452"/>
    <lineage>
        <taxon>Bacteria</taxon>
        <taxon>Pseudomonadati</taxon>
        <taxon>Bacteroidota</taxon>
        <taxon>Sphingobacteriia</taxon>
        <taxon>Sphingobacteriales</taxon>
        <taxon>Sphingobacteriaceae</taxon>
        <taxon>Pedobacter</taxon>
    </lineage>
</organism>
<feature type="transmembrane region" description="Helical" evidence="1">
    <location>
        <begin position="7"/>
        <end position="26"/>
    </location>
</feature>
<sequence>MLKILGINLLVFVIYGLLIILNTSMANMGFSIAIGMGLCIFIQVMLNVVVGIVLLIMGRRELVKSFFISAAVLVPVGFVTWLILLSIYG</sequence>
<keyword evidence="1" id="KW-1133">Transmembrane helix</keyword>
<proteinExistence type="predicted"/>
<name>A0A4R0MNW2_9SPHI</name>
<keyword evidence="3" id="KW-1185">Reference proteome</keyword>
<comment type="caution">
    <text evidence="2">The sequence shown here is derived from an EMBL/GenBank/DDBJ whole genome shotgun (WGS) entry which is preliminary data.</text>
</comment>
<evidence type="ECO:0000313" key="3">
    <source>
        <dbReference type="Proteomes" id="UP000292884"/>
    </source>
</evidence>
<dbReference type="EMBL" id="SJSK01000005">
    <property type="protein sequence ID" value="TCC88498.1"/>
    <property type="molecule type" value="Genomic_DNA"/>
</dbReference>